<keyword evidence="2" id="KW-1185">Reference proteome</keyword>
<organism evidence="1 2">
    <name type="scientific">Chitinophaga arvensicola</name>
    <dbReference type="NCBI Taxonomy" id="29529"/>
    <lineage>
        <taxon>Bacteria</taxon>
        <taxon>Pseudomonadati</taxon>
        <taxon>Bacteroidota</taxon>
        <taxon>Chitinophagia</taxon>
        <taxon>Chitinophagales</taxon>
        <taxon>Chitinophagaceae</taxon>
        <taxon>Chitinophaga</taxon>
    </lineage>
</organism>
<name>A0A1I0S822_9BACT</name>
<sequence>MDTKNIFIACSHYAGRIKWVMHNRNEWSYIGVGDDYNEDKVNKIIAQHFPDSTIYLVIDRHHSFLTPTATAAQTIREPLQKNNLTLSNLDFTKMMVFDRIGVVKYGERY</sequence>
<evidence type="ECO:0000313" key="2">
    <source>
        <dbReference type="Proteomes" id="UP000199310"/>
    </source>
</evidence>
<dbReference type="OrthoDB" id="882829at2"/>
<gene>
    <name evidence="1" type="ORF">SAMN04488122_4547</name>
</gene>
<dbReference type="AlphaFoldDB" id="A0A1I0S822"/>
<protein>
    <submittedName>
        <fullName evidence="1">Uncharacterized protein</fullName>
    </submittedName>
</protein>
<reference evidence="2" key="1">
    <citation type="submission" date="2016-10" db="EMBL/GenBank/DDBJ databases">
        <authorList>
            <person name="Varghese N."/>
            <person name="Submissions S."/>
        </authorList>
    </citation>
    <scope>NUCLEOTIDE SEQUENCE [LARGE SCALE GENOMIC DNA]</scope>
    <source>
        <strain evidence="2">DSM 3695</strain>
    </source>
</reference>
<evidence type="ECO:0000313" key="1">
    <source>
        <dbReference type="EMBL" id="SEW51862.1"/>
    </source>
</evidence>
<proteinExistence type="predicted"/>
<dbReference type="RefSeq" id="WP_089898317.1">
    <property type="nucleotide sequence ID" value="NZ_FOJG01000002.1"/>
</dbReference>
<dbReference type="EMBL" id="FOJG01000002">
    <property type="protein sequence ID" value="SEW51862.1"/>
    <property type="molecule type" value="Genomic_DNA"/>
</dbReference>
<accession>A0A1I0S822</accession>
<dbReference type="Proteomes" id="UP000199310">
    <property type="component" value="Unassembled WGS sequence"/>
</dbReference>